<dbReference type="AlphaFoldDB" id="A0A9X0G3F1"/>
<comment type="caution">
    <text evidence="2">The sequence shown here is derived from an EMBL/GenBank/DDBJ whole genome shotgun (WGS) entry which is preliminary data.</text>
</comment>
<reference evidence="2 3" key="1">
    <citation type="submission" date="2015-02" db="EMBL/GenBank/DDBJ databases">
        <title>Evolution of B. cereus sensu lato: Distribution, horizontal transfer and duplication of chromosomal virulence genes.</title>
        <authorList>
            <person name="Boehm M.-E."/>
            <person name="Huptas C."/>
            <person name="Krey V.M."/>
            <person name="Scherer S."/>
        </authorList>
    </citation>
    <scope>NUCLEOTIDE SEQUENCE [LARGE SCALE GENOMIC DNA]</scope>
    <source>
        <strain evidence="2 3">#17</strain>
    </source>
</reference>
<dbReference type="Proteomes" id="UP000036243">
    <property type="component" value="Unassembled WGS sequence"/>
</dbReference>
<dbReference type="Gene3D" id="3.40.50.300">
    <property type="entry name" value="P-loop containing nucleotide triphosphate hydrolases"/>
    <property type="match status" value="1"/>
</dbReference>
<evidence type="ECO:0000313" key="2">
    <source>
        <dbReference type="EMBL" id="KMP13705.1"/>
    </source>
</evidence>
<dbReference type="Pfam" id="PF13614">
    <property type="entry name" value="AAA_31"/>
    <property type="match status" value="1"/>
</dbReference>
<sequence length="291" mass="33413">MSHQSKNGKVISFINMKGGVGKTTLCIGIGEYLANFKEKKVLFIDLDPQFNTTQSIMDLTNNEEEYMEDFRHRITIRKVFEDTKTISERPKLPDVSEVILNFETEPNIDLICGTIDIIKDDTSNKSLYKRLSKFINEHKLKEKYDFILIDCPPTISFYTDAALYASDYYIVPAKVDRYSILGVKMLKTVVENLKYDEEIDITPLGIVYTMRKQGDETKKTGEIRNRFESDEDVSQIGIFENSTLTVNDLMVGYQGNISSKYMKSKEDIEKVTEEFLLKIAATSNSRDDSNE</sequence>
<organism evidence="2 3">
    <name type="scientific">Bacillus cereus</name>
    <dbReference type="NCBI Taxonomy" id="1396"/>
    <lineage>
        <taxon>Bacteria</taxon>
        <taxon>Bacillati</taxon>
        <taxon>Bacillota</taxon>
        <taxon>Bacilli</taxon>
        <taxon>Bacillales</taxon>
        <taxon>Bacillaceae</taxon>
        <taxon>Bacillus</taxon>
        <taxon>Bacillus cereus group</taxon>
    </lineage>
</organism>
<accession>A0A9X0G3F1</accession>
<gene>
    <name evidence="2" type="ORF">TQ94_20865</name>
</gene>
<feature type="domain" description="AAA" evidence="1">
    <location>
        <begin position="9"/>
        <end position="196"/>
    </location>
</feature>
<dbReference type="EMBL" id="JYFW01000039">
    <property type="protein sequence ID" value="KMP13705.1"/>
    <property type="molecule type" value="Genomic_DNA"/>
</dbReference>
<protein>
    <submittedName>
        <fullName evidence="2">Chromosome partitioning protein ParA</fullName>
    </submittedName>
</protein>
<dbReference type="RefSeq" id="WP_048558718.1">
    <property type="nucleotide sequence ID" value="NZ_CP097351.1"/>
</dbReference>
<dbReference type="PANTHER" id="PTHR13696:SF99">
    <property type="entry name" value="COBYRINIC ACID AC-DIAMIDE SYNTHASE"/>
    <property type="match status" value="1"/>
</dbReference>
<proteinExistence type="predicted"/>
<name>A0A9X0G3F1_BACCE</name>
<dbReference type="InterPro" id="IPR050678">
    <property type="entry name" value="DNA_Partitioning_ATPase"/>
</dbReference>
<dbReference type="InterPro" id="IPR027417">
    <property type="entry name" value="P-loop_NTPase"/>
</dbReference>
<evidence type="ECO:0000313" key="3">
    <source>
        <dbReference type="Proteomes" id="UP000036243"/>
    </source>
</evidence>
<dbReference type="CDD" id="cd02042">
    <property type="entry name" value="ParAB_family"/>
    <property type="match status" value="1"/>
</dbReference>
<dbReference type="PANTHER" id="PTHR13696">
    <property type="entry name" value="P-LOOP CONTAINING NUCLEOSIDE TRIPHOSPHATE HYDROLASE"/>
    <property type="match status" value="1"/>
</dbReference>
<dbReference type="SUPFAM" id="SSF52540">
    <property type="entry name" value="P-loop containing nucleoside triphosphate hydrolases"/>
    <property type="match status" value="1"/>
</dbReference>
<dbReference type="InterPro" id="IPR025669">
    <property type="entry name" value="AAA_dom"/>
</dbReference>
<evidence type="ECO:0000259" key="1">
    <source>
        <dbReference type="Pfam" id="PF13614"/>
    </source>
</evidence>